<evidence type="ECO:0000259" key="10">
    <source>
        <dbReference type="Pfam" id="PF00370"/>
    </source>
</evidence>
<dbReference type="CDD" id="cd07771">
    <property type="entry name" value="ASKHA_NBD_FGGY_RhaB-like"/>
    <property type="match status" value="1"/>
</dbReference>
<evidence type="ECO:0000256" key="7">
    <source>
        <dbReference type="ARBA" id="ARBA00023308"/>
    </source>
</evidence>
<feature type="disulfide bond" evidence="8">
    <location>
        <begin position="353"/>
        <end position="370"/>
    </location>
</feature>
<dbReference type="InterPro" id="IPR043129">
    <property type="entry name" value="ATPase_NBD"/>
</dbReference>
<dbReference type="RefSeq" id="WP_115166823.1">
    <property type="nucleotide sequence ID" value="NZ_ABEXOC020000002.1"/>
</dbReference>
<comment type="caution">
    <text evidence="8">Lacks conserved residue(s) required for the propagation of feature annotation.</text>
</comment>
<dbReference type="FunFam" id="3.30.420.40:FF:000064">
    <property type="entry name" value="Rhamnulokinase"/>
    <property type="match status" value="1"/>
</dbReference>
<evidence type="ECO:0000259" key="11">
    <source>
        <dbReference type="Pfam" id="PF02782"/>
    </source>
</evidence>
<dbReference type="NCBIfam" id="NF007925">
    <property type="entry name" value="PRK10640.1"/>
    <property type="match status" value="1"/>
</dbReference>
<keyword evidence="7 8" id="KW-0684">Rhamnose metabolism</keyword>
<dbReference type="GO" id="GO:0004370">
    <property type="term" value="F:glycerol kinase activity"/>
    <property type="evidence" value="ECO:0007669"/>
    <property type="project" value="TreeGrafter"/>
</dbReference>
<feature type="binding site" evidence="8">
    <location>
        <position position="296"/>
    </location>
    <ligand>
        <name>substrate</name>
    </ligand>
</feature>
<keyword evidence="6 8" id="KW-1015">Disulfide bond</keyword>
<evidence type="ECO:0000256" key="6">
    <source>
        <dbReference type="ARBA" id="ARBA00023157"/>
    </source>
</evidence>
<protein>
    <recommendedName>
        <fullName evidence="8 9">Rhamnulokinase</fullName>
        <shortName evidence="8">RhaB</shortName>
        <ecNumber evidence="8 9">2.7.1.5</ecNumber>
    </recommendedName>
    <alternativeName>
        <fullName evidence="8">ATP:L-rhamnulose phosphotransferase</fullName>
    </alternativeName>
    <alternativeName>
        <fullName evidence="8">L-rhamnulose 1-kinase</fullName>
    </alternativeName>
    <alternativeName>
        <fullName evidence="8">Rhamnulose kinase</fullName>
    </alternativeName>
</protein>
<accession>A0A379FNT0</accession>
<keyword evidence="2 8" id="KW-0808">Transferase</keyword>
<keyword evidence="8" id="KW-0460">Magnesium</keyword>
<evidence type="ECO:0000256" key="9">
    <source>
        <dbReference type="NCBIfam" id="TIGR02627"/>
    </source>
</evidence>
<dbReference type="GO" id="GO:0006071">
    <property type="term" value="P:glycerol metabolic process"/>
    <property type="evidence" value="ECO:0007669"/>
    <property type="project" value="TreeGrafter"/>
</dbReference>
<dbReference type="AlphaFoldDB" id="A0A379FNT0"/>
<keyword evidence="5 8" id="KW-0067">ATP-binding</keyword>
<name>A0A379FNT0_PRORE</name>
<dbReference type="HAMAP" id="MF_01535">
    <property type="entry name" value="Rhamnulokinase"/>
    <property type="match status" value="1"/>
</dbReference>
<comment type="similarity">
    <text evidence="1">Belongs to the FGGY kinase family.</text>
</comment>
<feature type="binding site" evidence="8">
    <location>
        <position position="304"/>
    </location>
    <ligand>
        <name>ATP</name>
        <dbReference type="ChEBI" id="CHEBI:30616"/>
    </ligand>
</feature>
<evidence type="ECO:0000313" key="13">
    <source>
        <dbReference type="Proteomes" id="UP000254208"/>
    </source>
</evidence>
<keyword evidence="3 8" id="KW-0547">Nucleotide-binding</keyword>
<evidence type="ECO:0000313" key="12">
    <source>
        <dbReference type="EMBL" id="SUC30328.1"/>
    </source>
</evidence>
<reference evidence="12 13" key="1">
    <citation type="submission" date="2018-06" db="EMBL/GenBank/DDBJ databases">
        <authorList>
            <consortium name="Pathogen Informatics"/>
            <person name="Doyle S."/>
        </authorList>
    </citation>
    <scope>NUCLEOTIDE SEQUENCE [LARGE SCALE GENOMIC DNA]</scope>
    <source>
        <strain evidence="12 13">NCTC11801</strain>
    </source>
</reference>
<comment type="catalytic activity">
    <reaction evidence="8">
        <text>L-rhamnulose + ATP = L-rhamnulose 1-phosphate + ADP + H(+)</text>
        <dbReference type="Rhea" id="RHEA:20117"/>
        <dbReference type="ChEBI" id="CHEBI:15378"/>
        <dbReference type="ChEBI" id="CHEBI:17897"/>
        <dbReference type="ChEBI" id="CHEBI:30616"/>
        <dbReference type="ChEBI" id="CHEBI:58313"/>
        <dbReference type="ChEBI" id="CHEBI:456216"/>
        <dbReference type="EC" id="2.7.1.5"/>
    </reaction>
</comment>
<dbReference type="EC" id="2.7.1.5" evidence="8 9"/>
<feature type="domain" description="Carbohydrate kinase FGGY N-terminal" evidence="10">
    <location>
        <begin position="6"/>
        <end position="243"/>
    </location>
</feature>
<evidence type="ECO:0000256" key="5">
    <source>
        <dbReference type="ARBA" id="ARBA00022840"/>
    </source>
</evidence>
<dbReference type="NCBIfam" id="TIGR02627">
    <property type="entry name" value="rhamnulo_kin"/>
    <property type="match status" value="1"/>
</dbReference>
<dbReference type="Proteomes" id="UP000254208">
    <property type="component" value="Unassembled WGS sequence"/>
</dbReference>
<gene>
    <name evidence="8 12" type="primary">rhaB</name>
    <name evidence="12" type="ORF">NCTC11801_01254</name>
</gene>
<feature type="domain" description="Carbohydrate kinase FGGY C-terminal" evidence="11">
    <location>
        <begin position="253"/>
        <end position="440"/>
    </location>
</feature>
<feature type="binding site" evidence="8">
    <location>
        <position position="259"/>
    </location>
    <ligand>
        <name>ATP</name>
        <dbReference type="ChEBI" id="CHEBI:30616"/>
    </ligand>
</feature>
<dbReference type="PANTHER" id="PTHR10196:SF93">
    <property type="entry name" value="L-RHAMNULOKINASE"/>
    <property type="match status" value="1"/>
</dbReference>
<organism evidence="12 13">
    <name type="scientific">Providencia rettgeri</name>
    <dbReference type="NCBI Taxonomy" id="587"/>
    <lineage>
        <taxon>Bacteria</taxon>
        <taxon>Pseudomonadati</taxon>
        <taxon>Pseudomonadota</taxon>
        <taxon>Gammaproteobacteria</taxon>
        <taxon>Enterobacterales</taxon>
        <taxon>Morganellaceae</taxon>
        <taxon>Providencia</taxon>
    </lineage>
</organism>
<feature type="binding site" evidence="8">
    <location>
        <begin position="236"/>
        <end position="238"/>
    </location>
    <ligand>
        <name>substrate</name>
    </ligand>
</feature>
<dbReference type="PANTHER" id="PTHR10196">
    <property type="entry name" value="SUGAR KINASE"/>
    <property type="match status" value="1"/>
</dbReference>
<dbReference type="EMBL" id="UGTZ01000001">
    <property type="protein sequence ID" value="SUC30328.1"/>
    <property type="molecule type" value="Genomic_DNA"/>
</dbReference>
<dbReference type="Pfam" id="PF00370">
    <property type="entry name" value="FGGY_N"/>
    <property type="match status" value="1"/>
</dbReference>
<dbReference type="Gene3D" id="3.30.420.40">
    <property type="match status" value="2"/>
</dbReference>
<dbReference type="GeneID" id="93672286"/>
<proteinExistence type="inferred from homology"/>
<dbReference type="GO" id="GO:0005829">
    <property type="term" value="C:cytosol"/>
    <property type="evidence" value="ECO:0007669"/>
    <property type="project" value="TreeGrafter"/>
</dbReference>
<feature type="binding site" evidence="8">
    <location>
        <begin position="13"/>
        <end position="17"/>
    </location>
    <ligand>
        <name>ATP</name>
        <dbReference type="ChEBI" id="CHEBI:30616"/>
    </ligand>
</feature>
<dbReference type="SUPFAM" id="SSF53067">
    <property type="entry name" value="Actin-like ATPase domain"/>
    <property type="match status" value="2"/>
</dbReference>
<evidence type="ECO:0000256" key="2">
    <source>
        <dbReference type="ARBA" id="ARBA00022679"/>
    </source>
</evidence>
<feature type="binding site" evidence="8">
    <location>
        <position position="83"/>
    </location>
    <ligand>
        <name>substrate</name>
    </ligand>
</feature>
<comment type="pathway">
    <text evidence="8">Carbohydrate degradation; L-rhamnose degradation; glycerone phosphate from L-rhamnose: step 2/3.</text>
</comment>
<dbReference type="GO" id="GO:0019301">
    <property type="term" value="P:rhamnose catabolic process"/>
    <property type="evidence" value="ECO:0007669"/>
    <property type="project" value="UniProtKB-UniRule"/>
</dbReference>
<sequence length="482" mass="54080">MNIRHVVAIDLGASSGRVMLACYDVHNKKLSLDEIHRFTNHLITEGNHCYWDLDDIENQILIGLHRVEQSGINIDSIGIDTWGVDYVLLDREGHTVGRNFSYRDNRTQGVMERVQTDLGVQNIYQKTGIQFLPFNTLYQLKALQQSHPQWLEQAHHLLLIPDYLAYRLTGQINHEYTNITTSQMVNLQTGDWDEELVEYLQLPRRLLGQIKQPGNVIGYWITPKGQKTPVVAVASHDTASAVIAAPIADSHSAYLSSGTWSLMGLERTSPCTCENAFVANITNEGGINGHYRVLKNIMGLWLFQRICLEHNVQDICSLITSAEAIPAFTYLINPNDNRFLNPESMSQAIKEACQENQQSVPNTVAELARCVFDSLALLYRQVFLELQQINHAPLQQLHIVGGGSQNALLNQLCANTCRVPVSTGPIEASTLGNIGYQLIALNTIPDVPTLRTIIAENTELCWFQPQSIALDEPWKRFKTITG</sequence>
<evidence type="ECO:0000256" key="8">
    <source>
        <dbReference type="HAMAP-Rule" id="MF_01535"/>
    </source>
</evidence>
<dbReference type="GO" id="GO:0005524">
    <property type="term" value="F:ATP binding"/>
    <property type="evidence" value="ECO:0007669"/>
    <property type="project" value="UniProtKB-KW"/>
</dbReference>
<dbReference type="InterPro" id="IPR013449">
    <property type="entry name" value="Rhamnulokinase"/>
</dbReference>
<dbReference type="InterPro" id="IPR018485">
    <property type="entry name" value="FGGY_C"/>
</dbReference>
<feature type="disulfide bond" evidence="8">
    <location>
        <begin position="413"/>
        <end position="417"/>
    </location>
</feature>
<dbReference type="UniPathway" id="UPA00541">
    <property type="reaction ID" value="UER00602"/>
</dbReference>
<evidence type="ECO:0000256" key="4">
    <source>
        <dbReference type="ARBA" id="ARBA00022777"/>
    </source>
</evidence>
<dbReference type="InterPro" id="IPR018484">
    <property type="entry name" value="FGGY_N"/>
</dbReference>
<dbReference type="Pfam" id="PF02782">
    <property type="entry name" value="FGGY_C"/>
    <property type="match status" value="1"/>
</dbReference>
<comment type="cofactor">
    <cofactor evidence="8">
        <name>Mg(2+)</name>
        <dbReference type="ChEBI" id="CHEBI:18420"/>
    </cofactor>
</comment>
<evidence type="ECO:0000256" key="3">
    <source>
        <dbReference type="ARBA" id="ARBA00022741"/>
    </source>
</evidence>
<feature type="active site" description="Proton acceptor" evidence="8">
    <location>
        <position position="237"/>
    </location>
</feature>
<keyword evidence="4 8" id="KW-0418">Kinase</keyword>
<comment type="similarity">
    <text evidence="8">Belongs to the rhamnulokinase family.</text>
</comment>
<evidence type="ECO:0000256" key="1">
    <source>
        <dbReference type="ARBA" id="ARBA00009156"/>
    </source>
</evidence>
<feature type="binding site" evidence="8">
    <location>
        <position position="402"/>
    </location>
    <ligand>
        <name>ATP</name>
        <dbReference type="ChEBI" id="CHEBI:30616"/>
    </ligand>
</feature>
<dbReference type="GO" id="GO:0008993">
    <property type="term" value="F:rhamnulokinase activity"/>
    <property type="evidence" value="ECO:0007669"/>
    <property type="project" value="UniProtKB-UniRule"/>
</dbReference>
<comment type="function">
    <text evidence="8">Involved in the catabolism of L-rhamnose (6-deoxy-L-mannose). Catalyzes the transfer of the gamma-phosphate group from ATP to the 1-hydroxyl group of L-rhamnulose to yield L-rhamnulose 1-phosphate.</text>
</comment>